<gene>
    <name evidence="2" type="ORF">EV694_2066</name>
</gene>
<dbReference type="Gene3D" id="3.30.300.20">
    <property type="match status" value="1"/>
</dbReference>
<dbReference type="RefSeq" id="WP_132692137.1">
    <property type="nucleotide sequence ID" value="NZ_SMFT01000006.1"/>
</dbReference>
<dbReference type="AlphaFoldDB" id="A0A4R1FMZ3"/>
<organism evidence="2 3">
    <name type="scientific">Volucribacter psittacicida</name>
    <dbReference type="NCBI Taxonomy" id="203482"/>
    <lineage>
        <taxon>Bacteria</taxon>
        <taxon>Pseudomonadati</taxon>
        <taxon>Pseudomonadota</taxon>
        <taxon>Gammaproteobacteria</taxon>
        <taxon>Pasteurellales</taxon>
        <taxon>Pasteurellaceae</taxon>
        <taxon>Volucribacter</taxon>
    </lineage>
</organism>
<dbReference type="PANTHER" id="PTHR33797">
    <property type="entry name" value="ORGANIC HYDROPEROXIDE RESISTANCE PROTEIN-LIKE"/>
    <property type="match status" value="1"/>
</dbReference>
<dbReference type="SUPFAM" id="SSF82784">
    <property type="entry name" value="OsmC-like"/>
    <property type="match status" value="1"/>
</dbReference>
<dbReference type="OrthoDB" id="9797508at2"/>
<dbReference type="InterPro" id="IPR003718">
    <property type="entry name" value="OsmC/Ohr_fam"/>
</dbReference>
<dbReference type="EMBL" id="SMFT01000006">
    <property type="protein sequence ID" value="TCJ94832.1"/>
    <property type="molecule type" value="Genomic_DNA"/>
</dbReference>
<dbReference type="NCBIfam" id="TIGR03561">
    <property type="entry name" value="organ_hyd_perox"/>
    <property type="match status" value="1"/>
</dbReference>
<keyword evidence="3" id="KW-1185">Reference proteome</keyword>
<accession>A0A4R1FMZ3</accession>
<comment type="caution">
    <text evidence="2">The sequence shown here is derived from an EMBL/GenBank/DDBJ whole genome shotgun (WGS) entry which is preliminary data.</text>
</comment>
<protein>
    <submittedName>
        <fullName evidence="2">Ohr subfamily peroxiredoxin</fullName>
    </submittedName>
</protein>
<reference evidence="2 3" key="1">
    <citation type="submission" date="2019-03" db="EMBL/GenBank/DDBJ databases">
        <title>Genomic Encyclopedia of Type Strains, Phase IV (KMG-IV): sequencing the most valuable type-strain genomes for metagenomic binning, comparative biology and taxonomic classification.</title>
        <authorList>
            <person name="Goeker M."/>
        </authorList>
    </citation>
    <scope>NUCLEOTIDE SEQUENCE [LARGE SCALE GENOMIC DNA]</scope>
    <source>
        <strain evidence="2 3">DSM 15534</strain>
    </source>
</reference>
<dbReference type="Pfam" id="PF02566">
    <property type="entry name" value="OsmC"/>
    <property type="match status" value="1"/>
</dbReference>
<evidence type="ECO:0000256" key="1">
    <source>
        <dbReference type="ARBA" id="ARBA00007378"/>
    </source>
</evidence>
<evidence type="ECO:0000313" key="3">
    <source>
        <dbReference type="Proteomes" id="UP000294702"/>
    </source>
</evidence>
<dbReference type="InterPro" id="IPR019953">
    <property type="entry name" value="OHR"/>
</dbReference>
<dbReference type="GO" id="GO:0006979">
    <property type="term" value="P:response to oxidative stress"/>
    <property type="evidence" value="ECO:0007669"/>
    <property type="project" value="InterPro"/>
</dbReference>
<name>A0A4R1FMZ3_9PAST</name>
<dbReference type="PANTHER" id="PTHR33797:SF2">
    <property type="entry name" value="ORGANIC HYDROPEROXIDE RESISTANCE PROTEIN-LIKE"/>
    <property type="match status" value="1"/>
</dbReference>
<evidence type="ECO:0000313" key="2">
    <source>
        <dbReference type="EMBL" id="TCJ94832.1"/>
    </source>
</evidence>
<comment type="similarity">
    <text evidence="1">Belongs to the OsmC/Ohr family.</text>
</comment>
<dbReference type="Proteomes" id="UP000294702">
    <property type="component" value="Unassembled WGS sequence"/>
</dbReference>
<proteinExistence type="inferred from homology"/>
<sequence>MKIFYQTQATATGGRTGKTALDDGSLAFDLALPNGEQQGTNPEQLFAMGYAACFDSALNLVAQQMKLPLSESHTSVQIGIGQVLGGAYRLSAKISVKTQGLSQAQAESLVEKAHQVCPYSNAVRGNIEVELVTIAA</sequence>
<dbReference type="InterPro" id="IPR036102">
    <property type="entry name" value="OsmC/Ohrsf"/>
</dbReference>
<dbReference type="InterPro" id="IPR015946">
    <property type="entry name" value="KH_dom-like_a/b"/>
</dbReference>
<dbReference type="Gene3D" id="2.20.25.10">
    <property type="match status" value="1"/>
</dbReference>